<accession>A0A9P1K253</accession>
<name>A0A9P1K253_ECOLX</name>
<reference evidence="1" key="2">
    <citation type="journal article" date="2012" name="J. Bacteriol.">
        <title>Complete Sequences of Plasmids from the Hemolytic-Uremic Syndrome-Associated Escherichia coli Strain HUSEC41.</title>
        <authorList>
            <person name="Kunne C."/>
            <person name="Billion A."/>
            <person name="Mshana S.E."/>
            <person name="Schmiedel J."/>
            <person name="Domann E."/>
            <person name="Hossain H."/>
            <person name="Hain T."/>
            <person name="Imirzalioglu C."/>
            <person name="Chakraborty T."/>
        </authorList>
    </citation>
    <scope>NUCLEOTIDE SEQUENCE</scope>
    <source>
        <strain evidence="1">HUSEC41</strain>
    </source>
</reference>
<gene>
    <name evidence="1" type="ORF">HUS41_pII0101</name>
</gene>
<reference evidence="1" key="1">
    <citation type="submission" date="2011-10" db="EMBL/GenBank/DDBJ databases">
        <authorList>
            <person name="Kuenne C."/>
        </authorList>
    </citation>
    <scope>NUCLEOTIDE SEQUENCE</scope>
    <source>
        <strain evidence="1">HUSEC41</strain>
        <plasmid evidence="1">pHUSEC41-2</plasmid>
    </source>
</reference>
<sequence length="38" mass="4351">MSPKNHPASVSHFLAEAFHQADMPFMSSIIRQYFEKAV</sequence>
<evidence type="ECO:0000313" key="1">
    <source>
        <dbReference type="EMBL" id="CCE21251.1"/>
    </source>
</evidence>
<organism evidence="1">
    <name type="scientific">Escherichia coli</name>
    <dbReference type="NCBI Taxonomy" id="562"/>
    <lineage>
        <taxon>Bacteria</taxon>
        <taxon>Pseudomonadati</taxon>
        <taxon>Pseudomonadota</taxon>
        <taxon>Gammaproteobacteria</taxon>
        <taxon>Enterobacterales</taxon>
        <taxon>Enterobacteriaceae</taxon>
        <taxon>Escherichia</taxon>
    </lineage>
</organism>
<keyword evidence="1" id="KW-0614">Plasmid</keyword>
<proteinExistence type="predicted"/>
<geneLocation type="plasmid" evidence="1">
    <name>pHUSEC41-2</name>
</geneLocation>
<dbReference type="AlphaFoldDB" id="A0A9P1K253"/>
<dbReference type="EMBL" id="HE603111">
    <property type="protein sequence ID" value="CCE21251.1"/>
    <property type="molecule type" value="Genomic_DNA"/>
</dbReference>
<protein>
    <submittedName>
        <fullName evidence="1">Uncharacterized protein</fullName>
    </submittedName>
</protein>